<gene>
    <name evidence="1" type="ORF">DEM25_010785</name>
</gene>
<evidence type="ECO:0000313" key="2">
    <source>
        <dbReference type="Proteomes" id="UP000246132"/>
    </source>
</evidence>
<keyword evidence="2" id="KW-1185">Reference proteome</keyword>
<dbReference type="EMBL" id="QFWV02000006">
    <property type="protein sequence ID" value="RKF06724.1"/>
    <property type="molecule type" value="Genomic_DNA"/>
</dbReference>
<dbReference type="RefSeq" id="WP_120222723.1">
    <property type="nucleotide sequence ID" value="NZ_QFWV02000006.1"/>
</dbReference>
<comment type="caution">
    <text evidence="1">The sequence shown here is derived from an EMBL/GenBank/DDBJ whole genome shotgun (WGS) entry which is preliminary data.</text>
</comment>
<dbReference type="OrthoDB" id="6896393at2"/>
<protein>
    <submittedName>
        <fullName evidence="1">Uncharacterized protein</fullName>
    </submittedName>
</protein>
<sequence length="189" mass="20872">MSEENIKRVLGVADYDAYWIGKSLLVRLTARGLLPCFNYTAQLEQRPERVSPPNWNMVFYTPDVCMTALRPFEVSVVMSNVGGASSLRVFDATGENEVKIRHESDREQTTNLQSALEKDQFVVHARVPKGASGHHGCIVVPADMVVSAIYYRAYGPASKADCDAFVAKNCDVSITAGGEIPWPMLTDEQ</sequence>
<proteinExistence type="predicted"/>
<name>A0A3A8AJ81_9HYPH</name>
<organism evidence="1 2">
    <name type="scientific">Oceaniradius stylonematis</name>
    <dbReference type="NCBI Taxonomy" id="2184161"/>
    <lineage>
        <taxon>Bacteria</taxon>
        <taxon>Pseudomonadati</taxon>
        <taxon>Pseudomonadota</taxon>
        <taxon>Alphaproteobacteria</taxon>
        <taxon>Hyphomicrobiales</taxon>
        <taxon>Ahrensiaceae</taxon>
        <taxon>Oceaniradius</taxon>
    </lineage>
</organism>
<evidence type="ECO:0000313" key="1">
    <source>
        <dbReference type="EMBL" id="RKF06724.1"/>
    </source>
</evidence>
<accession>A0A3A8AJ81</accession>
<dbReference type="Proteomes" id="UP000246132">
    <property type="component" value="Unassembled WGS sequence"/>
</dbReference>
<reference evidence="1 2" key="1">
    <citation type="journal article" date="2018" name="Int. J. Syst. Bacteriol.">
        <title>Oceaniradius stylonemae gen. nov., sp. nov., isolated from a red alga, Stylonema cornu-cervi.</title>
        <authorList>
            <person name="Jeong S."/>
        </authorList>
    </citation>
    <scope>NUCLEOTIDE SEQUENCE [LARGE SCALE GENOMIC DNA]</scope>
    <source>
        <strain evidence="1 2">StC1</strain>
    </source>
</reference>
<dbReference type="AlphaFoldDB" id="A0A3A8AJ81"/>